<dbReference type="PANTHER" id="PTHR37017">
    <property type="entry name" value="AB HYDROLASE-1 DOMAIN-CONTAINING PROTEIN-RELATED"/>
    <property type="match status" value="1"/>
</dbReference>
<evidence type="ECO:0000259" key="1">
    <source>
        <dbReference type="Pfam" id="PF12697"/>
    </source>
</evidence>
<dbReference type="Pfam" id="PF12697">
    <property type="entry name" value="Abhydrolase_6"/>
    <property type="match status" value="1"/>
</dbReference>
<dbReference type="SUPFAM" id="SSF53474">
    <property type="entry name" value="alpha/beta-Hydrolases"/>
    <property type="match status" value="1"/>
</dbReference>
<sequence length="239" mass="27024">MTTYVLVHGSWHDGSLWEPVATHLRTQGHTVHCPTVAGHGPNADRNVTHAQCSQSIADYIVKHDLSKIVLLGHSYGGTIISKVAEVIPERIQRLIYWNAFVLQDGENMFDNMPEAYYELFTSLATASGDNTVLLPYEVWRNAFINDADDQMAEETYKMLTPEPCQPFHDRLDLKKFYALNIPKSYLNCTEDQALPAGFWHPKMSSRLGEFKLVEMGGSHEAMFTRPQELATKIIEASHD</sequence>
<accession>A0A1P8EHT0</accession>
<dbReference type="InterPro" id="IPR029058">
    <property type="entry name" value="AB_hydrolase_fold"/>
</dbReference>
<evidence type="ECO:0000313" key="3">
    <source>
        <dbReference type="Proteomes" id="UP000185674"/>
    </source>
</evidence>
<dbReference type="InterPro" id="IPR000073">
    <property type="entry name" value="AB_hydrolase_1"/>
</dbReference>
<dbReference type="STRING" id="487316.BEN76_06825"/>
<dbReference type="KEGG" id="asol:BEN76_06825"/>
<reference evidence="2 3" key="1">
    <citation type="submission" date="2016-08" db="EMBL/GenBank/DDBJ databases">
        <title>Complete genome sequence of Acinetobacter baylyi strain GFJ2.</title>
        <authorList>
            <person name="Tabata M."/>
            <person name="Kuboki S."/>
            <person name="Gibu N."/>
            <person name="Kinouchi Y."/>
            <person name="Vangnai A."/>
            <person name="Kasai D."/>
            <person name="Fukuda M."/>
        </authorList>
    </citation>
    <scope>NUCLEOTIDE SEQUENCE [LARGE SCALE GENOMIC DNA]</scope>
    <source>
        <strain evidence="2 3">GFJ2</strain>
    </source>
</reference>
<dbReference type="EMBL" id="CP016896">
    <property type="protein sequence ID" value="APV35746.1"/>
    <property type="molecule type" value="Genomic_DNA"/>
</dbReference>
<dbReference type="InterPro" id="IPR052897">
    <property type="entry name" value="Sec-Metab_Biosynth_Hydrolase"/>
</dbReference>
<dbReference type="AlphaFoldDB" id="A0A1P8EHT0"/>
<protein>
    <submittedName>
        <fullName evidence="2">Alpha/beta hydrolase</fullName>
    </submittedName>
</protein>
<keyword evidence="2" id="KW-0378">Hydrolase</keyword>
<dbReference type="PANTHER" id="PTHR37017:SF11">
    <property type="entry name" value="ESTERASE_LIPASE_THIOESTERASE DOMAIN-CONTAINING PROTEIN"/>
    <property type="match status" value="1"/>
</dbReference>
<dbReference type="Gene3D" id="3.40.50.1820">
    <property type="entry name" value="alpha/beta hydrolase"/>
    <property type="match status" value="1"/>
</dbReference>
<dbReference type="RefSeq" id="WP_076032674.1">
    <property type="nucleotide sequence ID" value="NZ_CP016896.1"/>
</dbReference>
<feature type="domain" description="AB hydrolase-1" evidence="1">
    <location>
        <begin position="5"/>
        <end position="230"/>
    </location>
</feature>
<dbReference type="GO" id="GO:0016787">
    <property type="term" value="F:hydrolase activity"/>
    <property type="evidence" value="ECO:0007669"/>
    <property type="project" value="UniProtKB-KW"/>
</dbReference>
<proteinExistence type="predicted"/>
<name>A0A1P8EHT0_9GAMM</name>
<organism evidence="2 3">
    <name type="scientific">Acinetobacter soli</name>
    <dbReference type="NCBI Taxonomy" id="487316"/>
    <lineage>
        <taxon>Bacteria</taxon>
        <taxon>Pseudomonadati</taxon>
        <taxon>Pseudomonadota</taxon>
        <taxon>Gammaproteobacteria</taxon>
        <taxon>Moraxellales</taxon>
        <taxon>Moraxellaceae</taxon>
        <taxon>Acinetobacter</taxon>
    </lineage>
</organism>
<evidence type="ECO:0000313" key="2">
    <source>
        <dbReference type="EMBL" id="APV35746.1"/>
    </source>
</evidence>
<dbReference type="eggNOG" id="COG0596">
    <property type="taxonomic scope" value="Bacteria"/>
</dbReference>
<dbReference type="Proteomes" id="UP000185674">
    <property type="component" value="Chromosome"/>
</dbReference>
<gene>
    <name evidence="2" type="ORF">BEN76_06825</name>
</gene>